<name>A0A8T2RYZ9_CERRI</name>
<dbReference type="PROSITE" id="PS51649">
    <property type="entry name" value="NPH3"/>
    <property type="match status" value="1"/>
</dbReference>
<protein>
    <recommendedName>
        <fullName evidence="3">NPH3 domain-containing protein</fullName>
    </recommendedName>
</protein>
<dbReference type="Proteomes" id="UP000825935">
    <property type="component" value="Chromosome 23"/>
</dbReference>
<dbReference type="EMBL" id="CM035428">
    <property type="protein sequence ID" value="KAH7301759.1"/>
    <property type="molecule type" value="Genomic_DNA"/>
</dbReference>
<evidence type="ECO:0000256" key="1">
    <source>
        <dbReference type="ARBA" id="ARBA00022786"/>
    </source>
</evidence>
<accession>A0A8T2RYZ9</accession>
<reference evidence="4 5" key="1">
    <citation type="submission" date="2021-08" db="EMBL/GenBank/DDBJ databases">
        <title>WGS assembly of Ceratopteris richardii.</title>
        <authorList>
            <person name="Marchant D.B."/>
            <person name="Chen G."/>
            <person name="Jenkins J."/>
            <person name="Shu S."/>
            <person name="Leebens-Mack J."/>
            <person name="Grimwood J."/>
            <person name="Schmutz J."/>
            <person name="Soltis P."/>
            <person name="Soltis D."/>
            <person name="Chen Z.-H."/>
        </authorList>
    </citation>
    <scope>NUCLEOTIDE SEQUENCE [LARGE SCALE GENOMIC DNA]</scope>
    <source>
        <strain evidence="4">Whitten #5841</strain>
        <tissue evidence="4">Leaf</tissue>
    </source>
</reference>
<dbReference type="AlphaFoldDB" id="A0A8T2RYZ9"/>
<keyword evidence="1" id="KW-0833">Ubl conjugation pathway</keyword>
<evidence type="ECO:0000313" key="5">
    <source>
        <dbReference type="Proteomes" id="UP000825935"/>
    </source>
</evidence>
<keyword evidence="5" id="KW-1185">Reference proteome</keyword>
<dbReference type="PANTHER" id="PTHR32370">
    <property type="entry name" value="OS12G0117600 PROTEIN"/>
    <property type="match status" value="1"/>
</dbReference>
<dbReference type="Pfam" id="PF03000">
    <property type="entry name" value="NPH3"/>
    <property type="match status" value="1"/>
</dbReference>
<dbReference type="OMA" id="FDKSTNA"/>
<comment type="caution">
    <text evidence="4">The sequence shown here is derived from an EMBL/GenBank/DDBJ whole genome shotgun (WGS) entry which is preliminary data.</text>
</comment>
<keyword evidence="2" id="KW-0175">Coiled coil</keyword>
<organism evidence="4 5">
    <name type="scientific">Ceratopteris richardii</name>
    <name type="common">Triangle waterfern</name>
    <dbReference type="NCBI Taxonomy" id="49495"/>
    <lineage>
        <taxon>Eukaryota</taxon>
        <taxon>Viridiplantae</taxon>
        <taxon>Streptophyta</taxon>
        <taxon>Embryophyta</taxon>
        <taxon>Tracheophyta</taxon>
        <taxon>Polypodiopsida</taxon>
        <taxon>Polypodiidae</taxon>
        <taxon>Polypodiales</taxon>
        <taxon>Pteridineae</taxon>
        <taxon>Pteridaceae</taxon>
        <taxon>Parkerioideae</taxon>
        <taxon>Ceratopteris</taxon>
    </lineage>
</organism>
<feature type="coiled-coil region" evidence="2">
    <location>
        <begin position="615"/>
        <end position="642"/>
    </location>
</feature>
<evidence type="ECO:0000259" key="3">
    <source>
        <dbReference type="PROSITE" id="PS51649"/>
    </source>
</evidence>
<evidence type="ECO:0000256" key="2">
    <source>
        <dbReference type="SAM" id="Coils"/>
    </source>
</evidence>
<sequence length="651" mass="73083">MHHPCELQVQVNGEQTFVLSKEVILHRCGRLLREYRKALKARRQSRNEGGRCVRMLLHGMPGGGRAFELVARFCYRGGWIEIRPDNVALLQCAAEYLDMSEEFGNGNLLQSTRAYLSTIPGWTRNGILTLLNSCDSLLPFAEKSGIIQLCVDSLALRAKSRVSCCSPIASSNGSPNPCSMSPSPKPSPLILATRSSKTNRESSQYRCKSPILNQRFSCPCSPDTWCGTPVTVSNSVTPRCNSNRNWWSEDMSFLSMYMMKRVVSALVTQCVDNKFISRVLLRYLEASLPLLGYSPLSVVDGRICANVEHLKESAHRVQREVLETVVHLLYHLDWASVPMKCLFELRRVSTSMVASYKCRQQIEEMIGSQLHRATLDNILTPRVKGADCRSCLYDVDLVLRLLNYFLHGETVSKLHAGFERNGGIDHVGELEVPCGYGRSGSKLHAGFERNRGINHVGELEARYGYGGSVHLTSLRMVGKLIDKYLAEIAPDTFLEASKFSELAESLPKMARSSYDGLYRALDIYLQAHPKIPNEDVMRICGVIDFEKLSFEACKHVMENPRIPACFSFQVIAAQQEKLRLALGSSGHDPSKRQSFEDGFSIPAIAAEYACVVKQNEELRCDLRNMQSKIDELERLCKGLRSQMSQEVWLTC</sequence>
<feature type="domain" description="NPH3" evidence="3">
    <location>
        <begin position="245"/>
        <end position="577"/>
    </location>
</feature>
<dbReference type="OrthoDB" id="624345at2759"/>
<evidence type="ECO:0000313" key="4">
    <source>
        <dbReference type="EMBL" id="KAH7301759.1"/>
    </source>
</evidence>
<proteinExistence type="predicted"/>
<dbReference type="InterPro" id="IPR027356">
    <property type="entry name" value="NPH3_dom"/>
</dbReference>
<gene>
    <name evidence="4" type="ORF">KP509_23G041000</name>
</gene>
<dbReference type="InterPro" id="IPR043454">
    <property type="entry name" value="NPH3/RPT2-like"/>
</dbReference>